<dbReference type="STRING" id="7719.ENSCINP00000034646"/>
<dbReference type="Pfam" id="PF04418">
    <property type="entry name" value="DUF543"/>
    <property type="match status" value="1"/>
</dbReference>
<comment type="subunit">
    <text evidence="9">Component of the mitochondrial contact site and cristae organizing system (MICOS) complex.</text>
</comment>
<dbReference type="AlphaFoldDB" id="H2XYB2"/>
<dbReference type="GeneTree" id="ENSGT00940000168269"/>
<dbReference type="KEGG" id="cin:100176975"/>
<dbReference type="GO" id="GO:0061617">
    <property type="term" value="C:MICOS complex"/>
    <property type="evidence" value="ECO:0007669"/>
    <property type="project" value="UniProtKB-UniRule"/>
</dbReference>
<reference evidence="11" key="3">
    <citation type="submission" date="2025-08" db="UniProtKB">
        <authorList>
            <consortium name="Ensembl"/>
        </authorList>
    </citation>
    <scope>IDENTIFICATION</scope>
</reference>
<evidence type="ECO:0000313" key="11">
    <source>
        <dbReference type="Ensembl" id="ENSCINP00000034646.1"/>
    </source>
</evidence>
<dbReference type="HOGENOM" id="CLU_2170154_0_0_1"/>
<dbReference type="Proteomes" id="UP000008144">
    <property type="component" value="Chromosome 4"/>
</dbReference>
<comment type="similarity">
    <text evidence="3 9">Belongs to the MICOS complex subunit Mic10 family.</text>
</comment>
<evidence type="ECO:0000256" key="2">
    <source>
        <dbReference type="ARBA" id="ARBA00004434"/>
    </source>
</evidence>
<dbReference type="PANTHER" id="PTHR21304">
    <property type="entry name" value="MICOS COMPLEX SUBUNIT MIC10"/>
    <property type="match status" value="1"/>
</dbReference>
<gene>
    <name evidence="11" type="primary">LOC100176975</name>
</gene>
<evidence type="ECO:0000256" key="4">
    <source>
        <dbReference type="ARBA" id="ARBA00022692"/>
    </source>
</evidence>
<evidence type="ECO:0000256" key="9">
    <source>
        <dbReference type="RuleBase" id="RU363011"/>
    </source>
</evidence>
<keyword evidence="5 9" id="KW-0999">Mitochondrion inner membrane</keyword>
<sequence>MSRIPTLGTENQYGEKVDKCIVDLGIKTGSGVLVGGLFSLLFKRRTWPITLGAGIGIGMSYTTCQNRFKNFINNKLESQNSAASSEEVTTTVDPAPDTPTQSEQSDSGSA</sequence>
<evidence type="ECO:0000313" key="12">
    <source>
        <dbReference type="Proteomes" id="UP000008144"/>
    </source>
</evidence>
<feature type="compositionally biased region" description="Polar residues" evidence="10">
    <location>
        <begin position="101"/>
        <end position="110"/>
    </location>
</feature>
<evidence type="ECO:0000256" key="6">
    <source>
        <dbReference type="ARBA" id="ARBA00022989"/>
    </source>
</evidence>
<dbReference type="OrthoDB" id="1916310at2759"/>
<dbReference type="RefSeq" id="XP_002126167.1">
    <property type="nucleotide sequence ID" value="XM_002126131.5"/>
</dbReference>
<keyword evidence="8" id="KW-0472">Membrane</keyword>
<reference evidence="11" key="4">
    <citation type="submission" date="2025-09" db="UniProtKB">
        <authorList>
            <consortium name="Ensembl"/>
        </authorList>
    </citation>
    <scope>IDENTIFICATION</scope>
</reference>
<keyword evidence="4" id="KW-0812">Transmembrane</keyword>
<keyword evidence="12" id="KW-1185">Reference proteome</keyword>
<evidence type="ECO:0000256" key="10">
    <source>
        <dbReference type="SAM" id="MobiDB-lite"/>
    </source>
</evidence>
<dbReference type="OMA" id="GIAYANC"/>
<accession>A0A1W2W7B2</accession>
<dbReference type="EMBL" id="EAAA01002028">
    <property type="status" value="NOT_ANNOTATED_CDS"/>
    <property type="molecule type" value="Genomic_DNA"/>
</dbReference>
<keyword evidence="6" id="KW-1133">Transmembrane helix</keyword>
<dbReference type="FunCoup" id="H2XYB2">
    <property type="interactions" value="11"/>
</dbReference>
<comment type="function">
    <text evidence="1 9">Component of the MICOS complex, a large protein complex of the mitochondrial inner membrane that plays crucial roles in the maintenance of crista junctions, inner membrane architecture, and formation of contact sites to the outer membrane.</text>
</comment>
<feature type="region of interest" description="Disordered" evidence="10">
    <location>
        <begin position="79"/>
        <end position="110"/>
    </location>
</feature>
<proteinExistence type="inferred from homology"/>
<dbReference type="InterPro" id="IPR007512">
    <property type="entry name" value="Mic10"/>
</dbReference>
<dbReference type="GO" id="GO:0005739">
    <property type="term" value="C:mitochondrion"/>
    <property type="evidence" value="ECO:0000318"/>
    <property type="project" value="GO_Central"/>
</dbReference>
<dbReference type="GeneID" id="100176975"/>
<protein>
    <recommendedName>
        <fullName evidence="9">MICOS complex subunit MIC10</fullName>
    </recommendedName>
</protein>
<comment type="subcellular location">
    <subcellularLocation>
        <location evidence="2 9">Mitochondrion inner membrane</location>
        <topology evidence="2 9">Single-pass membrane protein</topology>
    </subcellularLocation>
</comment>
<evidence type="ECO:0000256" key="5">
    <source>
        <dbReference type="ARBA" id="ARBA00022792"/>
    </source>
</evidence>
<name>H2XYB2_CIOIN</name>
<dbReference type="PANTHER" id="PTHR21304:SF0">
    <property type="entry name" value="MICOS COMPLEX SUBUNIT MIC10"/>
    <property type="match status" value="1"/>
</dbReference>
<feature type="compositionally biased region" description="Low complexity" evidence="10">
    <location>
        <begin position="88"/>
        <end position="100"/>
    </location>
</feature>
<evidence type="ECO:0000256" key="1">
    <source>
        <dbReference type="ARBA" id="ARBA00002689"/>
    </source>
</evidence>
<evidence type="ECO:0000256" key="8">
    <source>
        <dbReference type="ARBA" id="ARBA00023136"/>
    </source>
</evidence>
<accession>H2XYB2</accession>
<evidence type="ECO:0000256" key="7">
    <source>
        <dbReference type="ARBA" id="ARBA00023128"/>
    </source>
</evidence>
<organism evidence="11 12">
    <name type="scientific">Ciona intestinalis</name>
    <name type="common">Transparent sea squirt</name>
    <name type="synonym">Ascidia intestinalis</name>
    <dbReference type="NCBI Taxonomy" id="7719"/>
    <lineage>
        <taxon>Eukaryota</taxon>
        <taxon>Metazoa</taxon>
        <taxon>Chordata</taxon>
        <taxon>Tunicata</taxon>
        <taxon>Ascidiacea</taxon>
        <taxon>Phlebobranchia</taxon>
        <taxon>Cionidae</taxon>
        <taxon>Ciona</taxon>
    </lineage>
</organism>
<reference evidence="11" key="2">
    <citation type="journal article" date="2008" name="Genome Biol.">
        <title>Improved genome assembly and evidence-based global gene model set for the chordate Ciona intestinalis: new insight into intron and operon populations.</title>
        <authorList>
            <person name="Satou Y."/>
            <person name="Mineta K."/>
            <person name="Ogasawara M."/>
            <person name="Sasakura Y."/>
            <person name="Shoguchi E."/>
            <person name="Ueno K."/>
            <person name="Yamada L."/>
            <person name="Matsumoto J."/>
            <person name="Wasserscheid J."/>
            <person name="Dewar K."/>
            <person name="Wiley G.B."/>
            <person name="Macmil S.L."/>
            <person name="Roe B.A."/>
            <person name="Zeller R.W."/>
            <person name="Hastings K.E."/>
            <person name="Lemaire P."/>
            <person name="Lindquist E."/>
            <person name="Endo T."/>
            <person name="Hotta K."/>
            <person name="Inaba K."/>
        </authorList>
    </citation>
    <scope>NUCLEOTIDE SEQUENCE [LARGE SCALE GENOMIC DNA]</scope>
    <source>
        <strain evidence="11">wild type</strain>
    </source>
</reference>
<reference evidence="12" key="1">
    <citation type="journal article" date="2002" name="Science">
        <title>The draft genome of Ciona intestinalis: insights into chordate and vertebrate origins.</title>
        <authorList>
            <person name="Dehal P."/>
            <person name="Satou Y."/>
            <person name="Campbell R.K."/>
            <person name="Chapman J."/>
            <person name="Degnan B."/>
            <person name="De Tomaso A."/>
            <person name="Davidson B."/>
            <person name="Di Gregorio A."/>
            <person name="Gelpke M."/>
            <person name="Goodstein D.M."/>
            <person name="Harafuji N."/>
            <person name="Hastings K.E."/>
            <person name="Ho I."/>
            <person name="Hotta K."/>
            <person name="Huang W."/>
            <person name="Kawashima T."/>
            <person name="Lemaire P."/>
            <person name="Martinez D."/>
            <person name="Meinertzhagen I.A."/>
            <person name="Necula S."/>
            <person name="Nonaka M."/>
            <person name="Putnam N."/>
            <person name="Rash S."/>
            <person name="Saiga H."/>
            <person name="Satake M."/>
            <person name="Terry A."/>
            <person name="Yamada L."/>
            <person name="Wang H.G."/>
            <person name="Awazu S."/>
            <person name="Azumi K."/>
            <person name="Boore J."/>
            <person name="Branno M."/>
            <person name="Chin-Bow S."/>
            <person name="DeSantis R."/>
            <person name="Doyle S."/>
            <person name="Francino P."/>
            <person name="Keys D.N."/>
            <person name="Haga S."/>
            <person name="Hayashi H."/>
            <person name="Hino K."/>
            <person name="Imai K.S."/>
            <person name="Inaba K."/>
            <person name="Kano S."/>
            <person name="Kobayashi K."/>
            <person name="Kobayashi M."/>
            <person name="Lee B.I."/>
            <person name="Makabe K.W."/>
            <person name="Manohar C."/>
            <person name="Matassi G."/>
            <person name="Medina M."/>
            <person name="Mochizuki Y."/>
            <person name="Mount S."/>
            <person name="Morishita T."/>
            <person name="Miura S."/>
            <person name="Nakayama A."/>
            <person name="Nishizaka S."/>
            <person name="Nomoto H."/>
            <person name="Ohta F."/>
            <person name="Oishi K."/>
            <person name="Rigoutsos I."/>
            <person name="Sano M."/>
            <person name="Sasaki A."/>
            <person name="Sasakura Y."/>
            <person name="Shoguchi E."/>
            <person name="Shin-i T."/>
            <person name="Spagnuolo A."/>
            <person name="Stainier D."/>
            <person name="Suzuki M.M."/>
            <person name="Tassy O."/>
            <person name="Takatori N."/>
            <person name="Tokuoka M."/>
            <person name="Yagi K."/>
            <person name="Yoshizaki F."/>
            <person name="Wada S."/>
            <person name="Zhang C."/>
            <person name="Hyatt P.D."/>
            <person name="Larimer F."/>
            <person name="Detter C."/>
            <person name="Doggett N."/>
            <person name="Glavina T."/>
            <person name="Hawkins T."/>
            <person name="Richardson P."/>
            <person name="Lucas S."/>
            <person name="Kohara Y."/>
            <person name="Levine M."/>
            <person name="Satoh N."/>
            <person name="Rokhsar D.S."/>
        </authorList>
    </citation>
    <scope>NUCLEOTIDE SEQUENCE [LARGE SCALE GENOMIC DNA]</scope>
</reference>
<evidence type="ECO:0000256" key="3">
    <source>
        <dbReference type="ARBA" id="ARBA00006792"/>
    </source>
</evidence>
<dbReference type="Ensembl" id="ENSCINT00000032866.1">
    <property type="protein sequence ID" value="ENSCINP00000034646.1"/>
    <property type="gene ID" value="ENSCING00000022049.1"/>
</dbReference>
<dbReference type="InParanoid" id="H2XYB2"/>
<keyword evidence="7 9" id="KW-0496">Mitochondrion</keyword>